<comment type="subcellular location">
    <subcellularLocation>
        <location evidence="1">Nucleus</location>
    </subcellularLocation>
</comment>
<dbReference type="Gene3D" id="1.10.10.60">
    <property type="entry name" value="Homeodomain-like"/>
    <property type="match status" value="2"/>
</dbReference>
<organism evidence="10 11">
    <name type="scientific">Adiantum capillus-veneris</name>
    <name type="common">Maidenhair fern</name>
    <dbReference type="NCBI Taxonomy" id="13818"/>
    <lineage>
        <taxon>Eukaryota</taxon>
        <taxon>Viridiplantae</taxon>
        <taxon>Streptophyta</taxon>
        <taxon>Embryophyta</taxon>
        <taxon>Tracheophyta</taxon>
        <taxon>Polypodiopsida</taxon>
        <taxon>Polypodiidae</taxon>
        <taxon>Polypodiales</taxon>
        <taxon>Pteridineae</taxon>
        <taxon>Pteridaceae</taxon>
        <taxon>Vittarioideae</taxon>
        <taxon>Adiantum</taxon>
    </lineage>
</organism>
<feature type="domain" description="Myb-like" evidence="8">
    <location>
        <begin position="76"/>
        <end position="126"/>
    </location>
</feature>
<comment type="caution">
    <text evidence="10">The sequence shown here is derived from an EMBL/GenBank/DDBJ whole genome shotgun (WGS) entry which is preliminary data.</text>
</comment>
<evidence type="ECO:0000256" key="2">
    <source>
        <dbReference type="ARBA" id="ARBA00022737"/>
    </source>
</evidence>
<evidence type="ECO:0000313" key="11">
    <source>
        <dbReference type="Proteomes" id="UP000886520"/>
    </source>
</evidence>
<dbReference type="SUPFAM" id="SSF46689">
    <property type="entry name" value="Homeodomain-like"/>
    <property type="match status" value="1"/>
</dbReference>
<sequence>MFLHDVLKGCTLVMAHSSSRGPEEQDRVKGPWSPEEDAALHRLVEEYGPRNWSLISKGIPGRSGKSCRLRWCNQLSPQVEHRPFTPAEDRAIMEAHAQHGNKWATIARQLPGRTDNAIKNHWNSTLRRRCNAVKKLDDDDEERMKLVDEEEICSSFDGRKRSSNEVSNDCSIQDDSTGWEAESRSKFMRMSFSHSHGYGLDSPNRSDSEHHTSVFKPVPRVSAFSTYGASTAAQKSPAEASSSSTDPPTSLSLSLPGCSNVKKHEGLQVLSQEQPQPPKANLNSCAHEAAPGMLHGDSKGVHHLDERNVAPIVNLTGDSLQWLSAMIVDQAAQVAIPCAASLGTAGHVAMPPFNPYVPPMCPSLPPPVPPHLQAGTFLKVEDAVHLIGAAIKAAVTQVLAPIVHAQPKAMGESGFLNEGLMAAMREMVAKEVHTYMTSTGSQQHQPMNCMSTQGFSAERSPPGSYPEHLGWSPASRKTVG</sequence>
<protein>
    <submittedName>
        <fullName evidence="10">Uncharacterized protein</fullName>
    </submittedName>
</protein>
<proteinExistence type="predicted"/>
<feature type="region of interest" description="Disordered" evidence="7">
    <location>
        <begin position="438"/>
        <end position="480"/>
    </location>
</feature>
<keyword evidence="4" id="KW-0238">DNA-binding</keyword>
<evidence type="ECO:0000256" key="6">
    <source>
        <dbReference type="ARBA" id="ARBA00023242"/>
    </source>
</evidence>
<dbReference type="InterPro" id="IPR050560">
    <property type="entry name" value="MYB_TF"/>
</dbReference>
<evidence type="ECO:0000256" key="4">
    <source>
        <dbReference type="ARBA" id="ARBA00023125"/>
    </source>
</evidence>
<evidence type="ECO:0000256" key="7">
    <source>
        <dbReference type="SAM" id="MobiDB-lite"/>
    </source>
</evidence>
<dbReference type="PROSITE" id="PS50090">
    <property type="entry name" value="MYB_LIKE"/>
    <property type="match status" value="2"/>
</dbReference>
<dbReference type="GO" id="GO:0005634">
    <property type="term" value="C:nucleus"/>
    <property type="evidence" value="ECO:0007669"/>
    <property type="project" value="UniProtKB-SubCell"/>
</dbReference>
<dbReference type="FunFam" id="1.10.10.60:FF:000060">
    <property type="entry name" value="MYB transcription factor"/>
    <property type="match status" value="1"/>
</dbReference>
<accession>A0A9D4UEP9</accession>
<feature type="compositionally biased region" description="Polar residues" evidence="7">
    <location>
        <begin position="164"/>
        <end position="176"/>
    </location>
</feature>
<feature type="domain" description="Myb-like" evidence="8">
    <location>
        <begin position="24"/>
        <end position="75"/>
    </location>
</feature>
<dbReference type="InterPro" id="IPR009057">
    <property type="entry name" value="Homeodomain-like_sf"/>
</dbReference>
<dbReference type="SMART" id="SM00717">
    <property type="entry name" value="SANT"/>
    <property type="match status" value="2"/>
</dbReference>
<feature type="region of interest" description="Disordered" evidence="7">
    <location>
        <begin position="158"/>
        <end position="177"/>
    </location>
</feature>
<keyword evidence="6" id="KW-0539">Nucleus</keyword>
<dbReference type="InterPro" id="IPR017930">
    <property type="entry name" value="Myb_dom"/>
</dbReference>
<evidence type="ECO:0000256" key="3">
    <source>
        <dbReference type="ARBA" id="ARBA00023015"/>
    </source>
</evidence>
<feature type="domain" description="HTH myb-type" evidence="9">
    <location>
        <begin position="81"/>
        <end position="130"/>
    </location>
</feature>
<dbReference type="GO" id="GO:0000981">
    <property type="term" value="F:DNA-binding transcription factor activity, RNA polymerase II-specific"/>
    <property type="evidence" value="ECO:0007669"/>
    <property type="project" value="TreeGrafter"/>
</dbReference>
<evidence type="ECO:0000256" key="5">
    <source>
        <dbReference type="ARBA" id="ARBA00023163"/>
    </source>
</evidence>
<keyword evidence="2" id="KW-0677">Repeat</keyword>
<keyword evidence="3" id="KW-0805">Transcription regulation</keyword>
<dbReference type="PANTHER" id="PTHR45614">
    <property type="entry name" value="MYB PROTEIN-RELATED"/>
    <property type="match status" value="1"/>
</dbReference>
<dbReference type="Pfam" id="PF00249">
    <property type="entry name" value="Myb_DNA-binding"/>
    <property type="match status" value="2"/>
</dbReference>
<dbReference type="CDD" id="cd00167">
    <property type="entry name" value="SANT"/>
    <property type="match status" value="2"/>
</dbReference>
<dbReference type="EMBL" id="JABFUD020000018">
    <property type="protein sequence ID" value="KAI5066589.1"/>
    <property type="molecule type" value="Genomic_DNA"/>
</dbReference>
<evidence type="ECO:0000259" key="9">
    <source>
        <dbReference type="PROSITE" id="PS51294"/>
    </source>
</evidence>
<dbReference type="Proteomes" id="UP000886520">
    <property type="component" value="Chromosome 18"/>
</dbReference>
<dbReference type="OrthoDB" id="2143914at2759"/>
<evidence type="ECO:0000256" key="1">
    <source>
        <dbReference type="ARBA" id="ARBA00004123"/>
    </source>
</evidence>
<dbReference type="AlphaFoldDB" id="A0A9D4UEP9"/>
<reference evidence="10" key="1">
    <citation type="submission" date="2021-01" db="EMBL/GenBank/DDBJ databases">
        <title>Adiantum capillus-veneris genome.</title>
        <authorList>
            <person name="Fang Y."/>
            <person name="Liao Q."/>
        </authorList>
    </citation>
    <scope>NUCLEOTIDE SEQUENCE</scope>
    <source>
        <strain evidence="10">H3</strain>
        <tissue evidence="10">Leaf</tissue>
    </source>
</reference>
<evidence type="ECO:0000313" key="10">
    <source>
        <dbReference type="EMBL" id="KAI5066589.1"/>
    </source>
</evidence>
<keyword evidence="11" id="KW-1185">Reference proteome</keyword>
<dbReference type="PROSITE" id="PS51294">
    <property type="entry name" value="HTH_MYB"/>
    <property type="match status" value="2"/>
</dbReference>
<dbReference type="PANTHER" id="PTHR45614:SF82">
    <property type="entry name" value="OS01G0977300 PROTEIN"/>
    <property type="match status" value="1"/>
</dbReference>
<feature type="domain" description="HTH myb-type" evidence="9">
    <location>
        <begin position="24"/>
        <end position="79"/>
    </location>
</feature>
<feature type="compositionally biased region" description="Low complexity" evidence="7">
    <location>
        <begin position="241"/>
        <end position="256"/>
    </location>
</feature>
<dbReference type="InterPro" id="IPR001005">
    <property type="entry name" value="SANT/Myb"/>
</dbReference>
<keyword evidence="5" id="KW-0804">Transcription</keyword>
<evidence type="ECO:0000259" key="8">
    <source>
        <dbReference type="PROSITE" id="PS50090"/>
    </source>
</evidence>
<gene>
    <name evidence="10" type="ORF">GOP47_0019213</name>
</gene>
<feature type="compositionally biased region" description="Polar residues" evidence="7">
    <location>
        <begin position="438"/>
        <end position="455"/>
    </location>
</feature>
<dbReference type="GO" id="GO:0000978">
    <property type="term" value="F:RNA polymerase II cis-regulatory region sequence-specific DNA binding"/>
    <property type="evidence" value="ECO:0007669"/>
    <property type="project" value="TreeGrafter"/>
</dbReference>
<feature type="region of interest" description="Disordered" evidence="7">
    <location>
        <begin position="233"/>
        <end position="257"/>
    </location>
</feature>
<name>A0A9D4UEP9_ADICA</name>